<dbReference type="AlphaFoldDB" id="A0A2T6AK09"/>
<evidence type="ECO:0000313" key="2">
    <source>
        <dbReference type="Proteomes" id="UP000244174"/>
    </source>
</evidence>
<proteinExistence type="predicted"/>
<organism evidence="1 2">
    <name type="scientific">Christiangramia gaetbulicola</name>
    <dbReference type="NCBI Taxonomy" id="703340"/>
    <lineage>
        <taxon>Bacteria</taxon>
        <taxon>Pseudomonadati</taxon>
        <taxon>Bacteroidota</taxon>
        <taxon>Flavobacteriia</taxon>
        <taxon>Flavobacteriales</taxon>
        <taxon>Flavobacteriaceae</taxon>
        <taxon>Christiangramia</taxon>
    </lineage>
</organism>
<protein>
    <submittedName>
        <fullName evidence="1">Uncharacterized protein</fullName>
    </submittedName>
</protein>
<accession>A0A2T6AK09</accession>
<keyword evidence="2" id="KW-1185">Reference proteome</keyword>
<dbReference type="EMBL" id="QBKQ01000001">
    <property type="protein sequence ID" value="PTX44152.1"/>
    <property type="molecule type" value="Genomic_DNA"/>
</dbReference>
<sequence length="74" mass="9034">MTIDKIKITMFRIFENKSREERLCEKYSRLMQRSYKIALIDKEKSDRLNYRARKILAELKRMKCDLVETRSETA</sequence>
<evidence type="ECO:0000313" key="1">
    <source>
        <dbReference type="EMBL" id="PTX44152.1"/>
    </source>
</evidence>
<dbReference type="InterPro" id="IPR045493">
    <property type="entry name" value="DUF6435"/>
</dbReference>
<dbReference type="Proteomes" id="UP000244174">
    <property type="component" value="Unassembled WGS sequence"/>
</dbReference>
<reference evidence="1 2" key="1">
    <citation type="submission" date="2018-04" db="EMBL/GenBank/DDBJ databases">
        <title>Genomic Encyclopedia of Archaeal and Bacterial Type Strains, Phase II (KMG-II): from individual species to whole genera.</title>
        <authorList>
            <person name="Goeker M."/>
        </authorList>
    </citation>
    <scope>NUCLEOTIDE SEQUENCE [LARGE SCALE GENOMIC DNA]</scope>
    <source>
        <strain evidence="1 2">DSM 23082</strain>
    </source>
</reference>
<dbReference type="NCBIfam" id="NF033487">
    <property type="entry name" value="Lacal_2735_fam"/>
    <property type="match status" value="1"/>
</dbReference>
<gene>
    <name evidence="1" type="ORF">C8P64_0122</name>
</gene>
<name>A0A2T6AK09_9FLAO</name>
<comment type="caution">
    <text evidence="1">The sequence shown here is derived from an EMBL/GenBank/DDBJ whole genome shotgun (WGS) entry which is preliminary data.</text>
</comment>